<feature type="domain" description="FAD-binding PCMH-type" evidence="14">
    <location>
        <begin position="69"/>
        <end position="249"/>
    </location>
</feature>
<keyword evidence="9" id="KW-0496">Mitochondrion</keyword>
<evidence type="ECO:0000256" key="7">
    <source>
        <dbReference type="ARBA" id="ARBA00022946"/>
    </source>
</evidence>
<dbReference type="GO" id="GO:1903457">
    <property type="term" value="P:lactate catabolic process"/>
    <property type="evidence" value="ECO:0007669"/>
    <property type="project" value="TreeGrafter"/>
</dbReference>
<dbReference type="GO" id="GO:0004458">
    <property type="term" value="F:D-lactate dehydrogenase (cytochrome) activity"/>
    <property type="evidence" value="ECO:0007669"/>
    <property type="project" value="UniProtKB-EC"/>
</dbReference>
<dbReference type="Gene3D" id="3.30.70.2740">
    <property type="match status" value="1"/>
</dbReference>
<dbReference type="InterPro" id="IPR016166">
    <property type="entry name" value="FAD-bd_PCMH"/>
</dbReference>
<keyword evidence="10" id="KW-0576">Peroxisome</keyword>
<dbReference type="Gene3D" id="3.30.465.10">
    <property type="match status" value="1"/>
</dbReference>
<dbReference type="EC" id="1.1.2.4" evidence="11"/>
<evidence type="ECO:0000256" key="12">
    <source>
        <dbReference type="ARBA" id="ARBA00053432"/>
    </source>
</evidence>
<dbReference type="InterPro" id="IPR036318">
    <property type="entry name" value="FAD-bd_PCMH-like_sf"/>
</dbReference>
<dbReference type="InterPro" id="IPR016164">
    <property type="entry name" value="FAD-linked_Oxase-like_C"/>
</dbReference>
<dbReference type="PANTHER" id="PTHR11748:SF111">
    <property type="entry name" value="D-LACTATE DEHYDROGENASE, MITOCHONDRIAL-RELATED"/>
    <property type="match status" value="1"/>
</dbReference>
<dbReference type="SUPFAM" id="SSF55103">
    <property type="entry name" value="FAD-linked oxidases, C-terminal domain"/>
    <property type="match status" value="1"/>
</dbReference>
<dbReference type="FunFam" id="3.30.465.10:FF:000030">
    <property type="entry name" value="probable D-lactate dehydrogenase, mitochondrial"/>
    <property type="match status" value="1"/>
</dbReference>
<comment type="subcellular location">
    <subcellularLocation>
        <location evidence="2">Mitochondrion</location>
    </subcellularLocation>
    <subcellularLocation>
        <location evidence="3">Peroxisome</location>
    </subcellularLocation>
</comment>
<keyword evidence="7" id="KW-0809">Transit peptide</keyword>
<dbReference type="FunFam" id="1.10.45.10:FF:000001">
    <property type="entry name" value="D-lactate dehydrogenase mitochondrial"/>
    <property type="match status" value="1"/>
</dbReference>
<keyword evidence="6" id="KW-0274">FAD</keyword>
<accession>A0A131YZR2</accession>
<evidence type="ECO:0000256" key="1">
    <source>
        <dbReference type="ARBA" id="ARBA00001974"/>
    </source>
</evidence>
<evidence type="ECO:0000256" key="3">
    <source>
        <dbReference type="ARBA" id="ARBA00004275"/>
    </source>
</evidence>
<evidence type="ECO:0000256" key="9">
    <source>
        <dbReference type="ARBA" id="ARBA00023128"/>
    </source>
</evidence>
<keyword evidence="5" id="KW-0285">Flavoprotein</keyword>
<dbReference type="GO" id="GO:0008720">
    <property type="term" value="F:D-lactate dehydrogenase (NAD+) activity"/>
    <property type="evidence" value="ECO:0007669"/>
    <property type="project" value="TreeGrafter"/>
</dbReference>
<dbReference type="Pfam" id="PF01565">
    <property type="entry name" value="FAD_binding_4"/>
    <property type="match status" value="1"/>
</dbReference>
<dbReference type="Pfam" id="PF02913">
    <property type="entry name" value="FAD-oxidase_C"/>
    <property type="match status" value="1"/>
</dbReference>
<organism evidence="15">
    <name type="scientific">Rhipicephalus appendiculatus</name>
    <name type="common">Brown ear tick</name>
    <dbReference type="NCBI Taxonomy" id="34631"/>
    <lineage>
        <taxon>Eukaryota</taxon>
        <taxon>Metazoa</taxon>
        <taxon>Ecdysozoa</taxon>
        <taxon>Arthropoda</taxon>
        <taxon>Chelicerata</taxon>
        <taxon>Arachnida</taxon>
        <taxon>Acari</taxon>
        <taxon>Parasitiformes</taxon>
        <taxon>Ixodida</taxon>
        <taxon>Ixodoidea</taxon>
        <taxon>Ixodidae</taxon>
        <taxon>Rhipicephalinae</taxon>
        <taxon>Rhipicephalus</taxon>
        <taxon>Rhipicephalus</taxon>
    </lineage>
</organism>
<dbReference type="SUPFAM" id="SSF56176">
    <property type="entry name" value="FAD-binding/transporter-associated domain-like"/>
    <property type="match status" value="1"/>
</dbReference>
<keyword evidence="8" id="KW-0560">Oxidoreductase</keyword>
<dbReference type="PANTHER" id="PTHR11748">
    <property type="entry name" value="D-LACTATE DEHYDROGENASE"/>
    <property type="match status" value="1"/>
</dbReference>
<evidence type="ECO:0000256" key="4">
    <source>
        <dbReference type="ARBA" id="ARBA00008000"/>
    </source>
</evidence>
<name>A0A131YZR2_RHIAP</name>
<comment type="cofactor">
    <cofactor evidence="1">
        <name>FAD</name>
        <dbReference type="ChEBI" id="CHEBI:57692"/>
    </cofactor>
</comment>
<evidence type="ECO:0000256" key="6">
    <source>
        <dbReference type="ARBA" id="ARBA00022827"/>
    </source>
</evidence>
<protein>
    <recommendedName>
        <fullName evidence="13">Probable D-lactate dehydrogenase, mitochondrial</fullName>
        <ecNumber evidence="11">1.1.2.4</ecNumber>
    </recommendedName>
</protein>
<evidence type="ECO:0000256" key="11">
    <source>
        <dbReference type="ARBA" id="ARBA00038897"/>
    </source>
</evidence>
<evidence type="ECO:0000313" key="15">
    <source>
        <dbReference type="EMBL" id="JAP83706.1"/>
    </source>
</evidence>
<dbReference type="PROSITE" id="PS51387">
    <property type="entry name" value="FAD_PCMH"/>
    <property type="match status" value="1"/>
</dbReference>
<sequence>MLVSRVPWCSLCRGALQRATGAFCGPAVSGRRWLSQEVIKELETIFGPKNVSTTDAIKEQHSRDEGPHAPAPPDAVVFAQDTSQVSRAAKLCYKKGIPMMAFGSGSGLEGGVNAEKGGLCIDVSQMDKMVELNASDFDVVVEPGLTWRNLNQQIRDTGLWFPVDPGADASLGGMCSTSASGTNAVRYGTMRENVLNLEVVLPDGTVVYTAGKGRRTRKTSAGYNMTNLFVGSEGTLGIITQATLRLHSAPQVVVAAVVPFPTTTAAVEAVVQTLQCNVPVARIEFLDEHTIAACNKYSKTDYKVTPTLFLEFHGSSDQAVREQVDMVTEIAHGNGASDLQWAREPEERSKLWKARHAIFYATCALRPNTRCYVTDVCVPISRLPALVAAAKEDIEQHGILATVVGHVGDGNFHTMMLFDPQDPKDTANIFEVAHKLASRALDLNGTCTGEHGIGIGKRGLLVREVGESGIQLMRALKNAVDPKGIMNPGKLFL</sequence>
<evidence type="ECO:0000256" key="8">
    <source>
        <dbReference type="ARBA" id="ARBA00023002"/>
    </source>
</evidence>
<dbReference type="Gene3D" id="1.10.45.10">
    <property type="entry name" value="Vanillyl-alcohol Oxidase, Chain A, domain 4"/>
    <property type="match status" value="1"/>
</dbReference>
<proteinExistence type="inferred from homology"/>
<reference evidence="15" key="1">
    <citation type="journal article" date="2016" name="Ticks Tick Borne Dis.">
        <title>De novo assembly and annotation of the salivary gland transcriptome of Rhipicephalus appendiculatus male and female ticks during blood feeding.</title>
        <authorList>
            <person name="de Castro M.H."/>
            <person name="de Klerk D."/>
            <person name="Pienaar R."/>
            <person name="Latif A.A."/>
            <person name="Rees D.J."/>
            <person name="Mans B.J."/>
        </authorList>
    </citation>
    <scope>NUCLEOTIDE SEQUENCE</scope>
    <source>
        <tissue evidence="15">Salivary glands</tissue>
    </source>
</reference>
<dbReference type="EMBL" id="GEDV01004851">
    <property type="protein sequence ID" value="JAP83706.1"/>
    <property type="molecule type" value="Transcribed_RNA"/>
</dbReference>
<dbReference type="GO" id="GO:0005739">
    <property type="term" value="C:mitochondrion"/>
    <property type="evidence" value="ECO:0007669"/>
    <property type="project" value="UniProtKB-SubCell"/>
</dbReference>
<dbReference type="InterPro" id="IPR004113">
    <property type="entry name" value="FAD-bd_oxidored_4_C"/>
</dbReference>
<comment type="similarity">
    <text evidence="4">Belongs to the FAD-binding oxidoreductase/transferase type 4 family.</text>
</comment>
<dbReference type="GO" id="GO:0071949">
    <property type="term" value="F:FAD binding"/>
    <property type="evidence" value="ECO:0007669"/>
    <property type="project" value="InterPro"/>
</dbReference>
<evidence type="ECO:0000256" key="13">
    <source>
        <dbReference type="ARBA" id="ARBA00072812"/>
    </source>
</evidence>
<evidence type="ECO:0000256" key="10">
    <source>
        <dbReference type="ARBA" id="ARBA00023140"/>
    </source>
</evidence>
<evidence type="ECO:0000259" key="14">
    <source>
        <dbReference type="PROSITE" id="PS51387"/>
    </source>
</evidence>
<dbReference type="AlphaFoldDB" id="A0A131YZR2"/>
<dbReference type="InterPro" id="IPR016171">
    <property type="entry name" value="Vanillyl_alc_oxidase_C-sub2"/>
</dbReference>
<evidence type="ECO:0000256" key="5">
    <source>
        <dbReference type="ARBA" id="ARBA00022630"/>
    </source>
</evidence>
<dbReference type="FunFam" id="3.30.70.2740:FF:000001">
    <property type="entry name" value="D-lactate dehydrogenase mitochondrial"/>
    <property type="match status" value="1"/>
</dbReference>
<dbReference type="GO" id="GO:0005777">
    <property type="term" value="C:peroxisome"/>
    <property type="evidence" value="ECO:0007669"/>
    <property type="project" value="UniProtKB-SubCell"/>
</dbReference>
<comment type="function">
    <text evidence="12">Involved in D-lactate, but not L-lactate catabolic process.</text>
</comment>
<dbReference type="InterPro" id="IPR006094">
    <property type="entry name" value="Oxid_FAD_bind_N"/>
</dbReference>
<evidence type="ECO:0000256" key="2">
    <source>
        <dbReference type="ARBA" id="ARBA00004173"/>
    </source>
</evidence>
<dbReference type="InterPro" id="IPR016169">
    <property type="entry name" value="FAD-bd_PCMH_sub2"/>
</dbReference>